<feature type="non-terminal residue" evidence="1">
    <location>
        <position position="207"/>
    </location>
</feature>
<feature type="non-terminal residue" evidence="1">
    <location>
        <position position="1"/>
    </location>
</feature>
<name>A0A6L5I2A3_9PSED</name>
<organism evidence="1 2">
    <name type="scientific">Pseudomonas helleri</name>
    <dbReference type="NCBI Taxonomy" id="1608996"/>
    <lineage>
        <taxon>Bacteria</taxon>
        <taxon>Pseudomonadati</taxon>
        <taxon>Pseudomonadota</taxon>
        <taxon>Gammaproteobacteria</taxon>
        <taxon>Pseudomonadales</taxon>
        <taxon>Pseudomonadaceae</taxon>
        <taxon>Pseudomonas</taxon>
    </lineage>
</organism>
<dbReference type="EMBL" id="WIVU01000218">
    <property type="protein sequence ID" value="MQU09660.1"/>
    <property type="molecule type" value="Genomic_DNA"/>
</dbReference>
<reference evidence="1 2" key="1">
    <citation type="submission" date="2019-10" db="EMBL/GenBank/DDBJ databases">
        <title>Evaluation of single-gene subtyping targets for Pseudomonas.</title>
        <authorList>
            <person name="Reichler S.J."/>
            <person name="Orsi R.H."/>
            <person name="Wiedmann M."/>
            <person name="Martin N.H."/>
            <person name="Murphy S.I."/>
        </authorList>
    </citation>
    <scope>NUCLEOTIDE SEQUENCE [LARGE SCALE GENOMIC DNA]</scope>
    <source>
        <strain evidence="1 2">FSL R10-1637</strain>
    </source>
</reference>
<dbReference type="InterPro" id="IPR051321">
    <property type="entry name" value="PHA/PHB_synthase"/>
</dbReference>
<dbReference type="PANTHER" id="PTHR36837">
    <property type="entry name" value="POLY(3-HYDROXYALKANOATE) POLYMERASE SUBUNIT PHAC"/>
    <property type="match status" value="1"/>
</dbReference>
<evidence type="ECO:0000313" key="2">
    <source>
        <dbReference type="Proteomes" id="UP000478064"/>
    </source>
</evidence>
<comment type="caution">
    <text evidence="1">The sequence shown here is derived from an EMBL/GenBank/DDBJ whole genome shotgun (WGS) entry which is preliminary data.</text>
</comment>
<dbReference type="RefSeq" id="WP_410174389.1">
    <property type="nucleotide sequence ID" value="NZ_WIVU01000218.1"/>
</dbReference>
<dbReference type="Proteomes" id="UP000478064">
    <property type="component" value="Unassembled WGS sequence"/>
</dbReference>
<dbReference type="AlphaFoldDB" id="A0A6L5I2A3"/>
<accession>A0A6L5I2A3</accession>
<protein>
    <submittedName>
        <fullName evidence="1">Poly-beta-hydroxybutyrate polymerase</fullName>
    </submittedName>
</protein>
<evidence type="ECO:0000313" key="1">
    <source>
        <dbReference type="EMBL" id="MQU09660.1"/>
    </source>
</evidence>
<dbReference type="SUPFAM" id="SSF53474">
    <property type="entry name" value="alpha/beta-Hydrolases"/>
    <property type="match status" value="1"/>
</dbReference>
<gene>
    <name evidence="1" type="ORF">GHO27_28965</name>
</gene>
<dbReference type="PANTHER" id="PTHR36837:SF5">
    <property type="entry name" value="POLY-3-HYDROXYBUTYRATE SYNTHASE"/>
    <property type="match status" value="1"/>
</dbReference>
<dbReference type="InterPro" id="IPR029058">
    <property type="entry name" value="AB_hydrolase_fold"/>
</dbReference>
<proteinExistence type="predicted"/>
<sequence length="207" mass="22925">AGYCLGGTLLAIAAAAMSRDGTDGRLASLSMFTAQTDFSEPGELALFIDESQVALLEAQMAETGYLRGDQMAGAFQMLRSYDLLWSRLVNEYLLGERRPLNDLMAWNADLTRMPAKMHSQYLRRLFLNDDLSEGRYPVGGRPVSLGDLSLPMFSVGTVTDHVAPWRSVYKLHYLTSAEITFVLTSGGHNAGIVNEPGRPRRQYQVRT</sequence>